<keyword evidence="2" id="KW-0902">Two-component regulatory system</keyword>
<dbReference type="SMART" id="SM00448">
    <property type="entry name" value="REC"/>
    <property type="match status" value="1"/>
</dbReference>
<accession>A0A841TTH5</accession>
<evidence type="ECO:0000313" key="9">
    <source>
        <dbReference type="Proteomes" id="UP000553776"/>
    </source>
</evidence>
<sequence>MARILLAEDEAVLRMLVCDTLEDEGYEVDVARDGEEAIEKMRGNRYDLVILDNMMPRLSGLDVIAQARQWPGGGDLRILMLSAKDPHTDPETIAAAGADDFMSKPFSPLALARKVGDMLNG</sequence>
<dbReference type="GO" id="GO:0000160">
    <property type="term" value="P:phosphorelay signal transduction system"/>
    <property type="evidence" value="ECO:0007669"/>
    <property type="project" value="UniProtKB-KW"/>
</dbReference>
<evidence type="ECO:0000259" key="7">
    <source>
        <dbReference type="PROSITE" id="PS50110"/>
    </source>
</evidence>
<evidence type="ECO:0000313" key="8">
    <source>
        <dbReference type="EMBL" id="MBB6691475.1"/>
    </source>
</evidence>
<dbReference type="InterPro" id="IPR001789">
    <property type="entry name" value="Sig_transdc_resp-reg_receiver"/>
</dbReference>
<keyword evidence="9" id="KW-1185">Reference proteome</keyword>
<keyword evidence="5" id="KW-0804">Transcription</keyword>
<evidence type="ECO:0000256" key="3">
    <source>
        <dbReference type="ARBA" id="ARBA00023015"/>
    </source>
</evidence>
<dbReference type="InterPro" id="IPR011006">
    <property type="entry name" value="CheY-like_superfamily"/>
</dbReference>
<keyword evidence="1 6" id="KW-0597">Phosphoprotein</keyword>
<dbReference type="CDD" id="cd17574">
    <property type="entry name" value="REC_OmpR"/>
    <property type="match status" value="1"/>
</dbReference>
<dbReference type="FunFam" id="3.40.50.2300:FF:000001">
    <property type="entry name" value="DNA-binding response regulator PhoB"/>
    <property type="match status" value="1"/>
</dbReference>
<dbReference type="AlphaFoldDB" id="A0A841TTH5"/>
<name>A0A841TTH5_9BACL</name>
<evidence type="ECO:0000256" key="2">
    <source>
        <dbReference type="ARBA" id="ARBA00023012"/>
    </source>
</evidence>
<dbReference type="PANTHER" id="PTHR44591:SF18">
    <property type="entry name" value="REGULATORY PROTEIN"/>
    <property type="match status" value="1"/>
</dbReference>
<reference evidence="8 9" key="1">
    <citation type="submission" date="2020-08" db="EMBL/GenBank/DDBJ databases">
        <title>Cohnella phylogeny.</title>
        <authorList>
            <person name="Dunlap C."/>
        </authorList>
    </citation>
    <scope>NUCLEOTIDE SEQUENCE [LARGE SCALE GENOMIC DNA]</scope>
    <source>
        <strain evidence="8 9">DSM 25239</strain>
    </source>
</reference>
<protein>
    <submittedName>
        <fullName evidence="8">Response regulator</fullName>
    </submittedName>
</protein>
<evidence type="ECO:0000256" key="5">
    <source>
        <dbReference type="ARBA" id="ARBA00023163"/>
    </source>
</evidence>
<organism evidence="8 9">
    <name type="scientific">Cohnella xylanilytica</name>
    <dbReference type="NCBI Taxonomy" id="557555"/>
    <lineage>
        <taxon>Bacteria</taxon>
        <taxon>Bacillati</taxon>
        <taxon>Bacillota</taxon>
        <taxon>Bacilli</taxon>
        <taxon>Bacillales</taxon>
        <taxon>Paenibacillaceae</taxon>
        <taxon>Cohnella</taxon>
    </lineage>
</organism>
<dbReference type="SUPFAM" id="SSF52172">
    <property type="entry name" value="CheY-like"/>
    <property type="match status" value="1"/>
</dbReference>
<comment type="caution">
    <text evidence="8">The sequence shown here is derived from an EMBL/GenBank/DDBJ whole genome shotgun (WGS) entry which is preliminary data.</text>
</comment>
<keyword evidence="4" id="KW-0238">DNA-binding</keyword>
<dbReference type="Pfam" id="PF00072">
    <property type="entry name" value="Response_reg"/>
    <property type="match status" value="1"/>
</dbReference>
<feature type="domain" description="Response regulatory" evidence="7">
    <location>
        <begin position="3"/>
        <end position="119"/>
    </location>
</feature>
<dbReference type="PANTHER" id="PTHR44591">
    <property type="entry name" value="STRESS RESPONSE REGULATOR PROTEIN 1"/>
    <property type="match status" value="1"/>
</dbReference>
<dbReference type="InterPro" id="IPR050595">
    <property type="entry name" value="Bact_response_regulator"/>
</dbReference>
<dbReference type="RefSeq" id="WP_185135474.1">
    <property type="nucleotide sequence ID" value="NZ_JACJVR010000031.1"/>
</dbReference>
<dbReference type="EMBL" id="JACJVR010000031">
    <property type="protein sequence ID" value="MBB6691475.1"/>
    <property type="molecule type" value="Genomic_DNA"/>
</dbReference>
<dbReference type="Gene3D" id="3.40.50.2300">
    <property type="match status" value="1"/>
</dbReference>
<evidence type="ECO:0000256" key="6">
    <source>
        <dbReference type="PROSITE-ProRule" id="PRU00169"/>
    </source>
</evidence>
<feature type="modified residue" description="4-aspartylphosphate" evidence="6">
    <location>
        <position position="52"/>
    </location>
</feature>
<dbReference type="Proteomes" id="UP000553776">
    <property type="component" value="Unassembled WGS sequence"/>
</dbReference>
<dbReference type="PROSITE" id="PS50110">
    <property type="entry name" value="RESPONSE_REGULATORY"/>
    <property type="match status" value="1"/>
</dbReference>
<evidence type="ECO:0000256" key="4">
    <source>
        <dbReference type="ARBA" id="ARBA00023125"/>
    </source>
</evidence>
<dbReference type="GO" id="GO:0003677">
    <property type="term" value="F:DNA binding"/>
    <property type="evidence" value="ECO:0007669"/>
    <property type="project" value="UniProtKB-KW"/>
</dbReference>
<proteinExistence type="predicted"/>
<evidence type="ECO:0000256" key="1">
    <source>
        <dbReference type="ARBA" id="ARBA00022553"/>
    </source>
</evidence>
<gene>
    <name evidence="8" type="ORF">H7B90_08705</name>
</gene>
<keyword evidence="3" id="KW-0805">Transcription regulation</keyword>